<gene>
    <name evidence="1" type="ORF">HU752_021005</name>
</gene>
<dbReference type="KEGG" id="pvw:HU752_021005"/>
<reference evidence="1 2" key="2">
    <citation type="journal article" date="2021" name="Microorganisms">
        <title>The Ever-Expanding Pseudomonas Genus: Description of 43 New Species and Partition of the Pseudomonas putida Group.</title>
        <authorList>
            <person name="Girard L."/>
            <person name="Lood C."/>
            <person name="Hofte M."/>
            <person name="Vandamme P."/>
            <person name="Rokni-Zadeh H."/>
            <person name="van Noort V."/>
            <person name="Lavigne R."/>
            <person name="De Mot R."/>
        </authorList>
    </citation>
    <scope>NUCLEOTIDE SEQUENCE [LARGE SCALE GENOMIC DNA]</scope>
    <source>
        <strain evidence="1 2">RW8P3</strain>
    </source>
</reference>
<proteinExistence type="predicted"/>
<evidence type="ECO:0000313" key="1">
    <source>
        <dbReference type="EMBL" id="QXI26408.1"/>
    </source>
</evidence>
<organism evidence="1 2">
    <name type="scientific">Pseudomonas vanderleydeniana</name>
    <dbReference type="NCBI Taxonomy" id="2745495"/>
    <lineage>
        <taxon>Bacteria</taxon>
        <taxon>Pseudomonadati</taxon>
        <taxon>Pseudomonadota</taxon>
        <taxon>Gammaproteobacteria</taxon>
        <taxon>Pseudomonadales</taxon>
        <taxon>Pseudomonadaceae</taxon>
        <taxon>Pseudomonas</taxon>
    </lineage>
</organism>
<sequence length="178" mass="19597">MPRASRRFPESFKHESVDQVLAGTPLHHLAETLVPRTPPSKRLLKEATMLVQARRAVLKSGDWLTAAEVALLVGLNTRYPSAQPNKWKQQGLIFAISHRGVDYFPGYGLDPDADFLPAQALAKIIEVFAGHKDCWGMASWLHSDNSMLGGKRPQELLTSAPDRVIAAALDEVQEIAHG</sequence>
<evidence type="ECO:0000313" key="2">
    <source>
        <dbReference type="Proteomes" id="UP000634530"/>
    </source>
</evidence>
<dbReference type="AlphaFoldDB" id="A0A9E6PHW9"/>
<keyword evidence="2" id="KW-1185">Reference proteome</keyword>
<name>A0A9E6PHW9_9PSED</name>
<accession>A0A9E6PHW9</accession>
<reference evidence="1 2" key="1">
    <citation type="journal article" date="2020" name="Microorganisms">
        <title>Reliable Identification of Environmental Pseudomonas Isolates Using the rpoD Gene.</title>
        <authorList>
            <consortium name="The Broad Institute Genome Sequencing Platform"/>
            <person name="Girard L."/>
            <person name="Lood C."/>
            <person name="Rokni-Zadeh H."/>
            <person name="van Noort V."/>
            <person name="Lavigne R."/>
            <person name="De Mot R."/>
        </authorList>
    </citation>
    <scope>NUCLEOTIDE SEQUENCE [LARGE SCALE GENOMIC DNA]</scope>
    <source>
        <strain evidence="1 2">RW8P3</strain>
    </source>
</reference>
<protein>
    <submittedName>
        <fullName evidence="1">DUF2384 domain-containing protein</fullName>
    </submittedName>
</protein>
<dbReference type="EMBL" id="CP077093">
    <property type="protein sequence ID" value="QXI26408.1"/>
    <property type="molecule type" value="Genomic_DNA"/>
</dbReference>
<dbReference type="Proteomes" id="UP000634530">
    <property type="component" value="Chromosome"/>
</dbReference>